<dbReference type="PANTHER" id="PTHR40619">
    <property type="entry name" value="FUNGAL STAND N-TERMINAL GOODBYE DOMAIN-CONTAINING PROTEIN"/>
    <property type="match status" value="1"/>
</dbReference>
<organism evidence="1 2">
    <name type="scientific">Apiospora saccharicola</name>
    <dbReference type="NCBI Taxonomy" id="335842"/>
    <lineage>
        <taxon>Eukaryota</taxon>
        <taxon>Fungi</taxon>
        <taxon>Dikarya</taxon>
        <taxon>Ascomycota</taxon>
        <taxon>Pezizomycotina</taxon>
        <taxon>Sordariomycetes</taxon>
        <taxon>Xylariomycetidae</taxon>
        <taxon>Amphisphaeriales</taxon>
        <taxon>Apiosporaceae</taxon>
        <taxon>Apiospora</taxon>
    </lineage>
</organism>
<sequence>MDRQRAAGYIDNMLSPVHPMLDNAPVHYDSASGQFVQNTSTVATSGAGSDADFLSMIQPPPPRSEYTNLRAMTFWENMFSPAMQKFKSSVNVHKKRDAQYSIHNASDWDAVYTALELARSEYQEKGGVVGWWRRVRRKAADNVTPLQVMATMAGKMTPDDPFSTPVLGAVGMLFDAAKQAATARKKVAETFDGKGFENLIPIFSDVELFLGEMFCEDGNIHSASLDLTVTTLKAVDRTIGFYISNEFFRGSKAVFLRGDYEKQLLESLEEIGTKSKKLMEEAKKSHMREQHLYSIEGRVMMGTIQATVVHGYNNLHSLFNDHIREKDKVIEQKDTALAAANIYLFTEQAAAANERSMLLMVENERLRSASPAFLSAWPPPALIAPSYALSAPALIQAPQPQVKQDELQEILGRSDIDLDDMNFVFSKELEFPDRQRLQTEQIINKQLFSEWVVSASSSKLLVQWSGSARPKPIANLSPLSVFCAKFVQSLASQDRFISIQWFCGRHLGAGVGPHDMLVGMIVQLLRGYRSFDMQALCQSHDLPTILQSREQEQDTQGLVALLEWLVRALPRTLTLFCLVDGVVLYERREHWDAARPVLASLVDLADDPTIAATVKVLFTSTPGPPEVRGAFDEERRIINVETLPHLAAAPSDARFARQLGRELSH</sequence>
<evidence type="ECO:0000313" key="1">
    <source>
        <dbReference type="EMBL" id="KAK8063333.1"/>
    </source>
</evidence>
<keyword evidence="2" id="KW-1185">Reference proteome</keyword>
<comment type="caution">
    <text evidence="1">The sequence shown here is derived from an EMBL/GenBank/DDBJ whole genome shotgun (WGS) entry which is preliminary data.</text>
</comment>
<reference evidence="1 2" key="1">
    <citation type="submission" date="2023-01" db="EMBL/GenBank/DDBJ databases">
        <title>Analysis of 21 Apiospora genomes using comparative genomics revels a genus with tremendous synthesis potential of carbohydrate active enzymes and secondary metabolites.</title>
        <authorList>
            <person name="Sorensen T."/>
        </authorList>
    </citation>
    <scope>NUCLEOTIDE SEQUENCE [LARGE SCALE GENOMIC DNA]</scope>
    <source>
        <strain evidence="1 2">CBS 83171</strain>
    </source>
</reference>
<dbReference type="Proteomes" id="UP001446871">
    <property type="component" value="Unassembled WGS sequence"/>
</dbReference>
<accession>A0ABR1UZV7</accession>
<proteinExistence type="predicted"/>
<evidence type="ECO:0000313" key="2">
    <source>
        <dbReference type="Proteomes" id="UP001446871"/>
    </source>
</evidence>
<protein>
    <submittedName>
        <fullName evidence="1">Uncharacterized protein</fullName>
    </submittedName>
</protein>
<gene>
    <name evidence="1" type="ORF">PG996_007985</name>
</gene>
<name>A0ABR1UZV7_9PEZI</name>
<dbReference type="EMBL" id="JAQQWM010000005">
    <property type="protein sequence ID" value="KAK8063333.1"/>
    <property type="molecule type" value="Genomic_DNA"/>
</dbReference>
<dbReference type="PANTHER" id="PTHR40619:SF3">
    <property type="entry name" value="FUNGAL STAND N-TERMINAL GOODBYE DOMAIN-CONTAINING PROTEIN"/>
    <property type="match status" value="1"/>
</dbReference>